<dbReference type="Gene3D" id="1.20.80.10">
    <property type="match status" value="1"/>
</dbReference>
<sequence length="107" mass="12182">MTTIDKQFEKAIELVKTLPSDGDDKPSQEEKLEFYALFKQATEGDVTSDRPGMMDFTGKYKWDAWKAKEGMKPEEAKTKYVELLKAKLSKSTDQEQAKKILSQLEAA</sequence>
<dbReference type="GO" id="GO:0006631">
    <property type="term" value="P:fatty acid metabolic process"/>
    <property type="evidence" value="ECO:0007669"/>
    <property type="project" value="TreeGrafter"/>
</dbReference>
<keyword evidence="5" id="KW-1185">Reference proteome</keyword>
<dbReference type="GO" id="GO:0000062">
    <property type="term" value="F:fatty-acyl-CoA binding"/>
    <property type="evidence" value="ECO:0007669"/>
    <property type="project" value="InterPro"/>
</dbReference>
<dbReference type="VEuPathDB" id="FungiDB:VP01_822g5"/>
<dbReference type="Proteomes" id="UP000037035">
    <property type="component" value="Unassembled WGS sequence"/>
</dbReference>
<proteinExistence type="inferred from homology"/>
<dbReference type="PRINTS" id="PR00689">
    <property type="entry name" value="ACOABINDINGP"/>
</dbReference>
<gene>
    <name evidence="4" type="ORF">VP01_822g5</name>
</gene>
<dbReference type="InterPro" id="IPR035984">
    <property type="entry name" value="Acyl-CoA-binding_sf"/>
</dbReference>
<dbReference type="STRING" id="27349.A0A0L6UAS2"/>
<evidence type="ECO:0000256" key="1">
    <source>
        <dbReference type="ARBA" id="ARBA00005567"/>
    </source>
</evidence>
<dbReference type="AlphaFoldDB" id="A0A0L6UAS2"/>
<evidence type="ECO:0000313" key="4">
    <source>
        <dbReference type="EMBL" id="KNZ45342.1"/>
    </source>
</evidence>
<evidence type="ECO:0000259" key="3">
    <source>
        <dbReference type="PROSITE" id="PS51228"/>
    </source>
</evidence>
<dbReference type="InterPro" id="IPR014352">
    <property type="entry name" value="FERM/acyl-CoA-bd_prot_sf"/>
</dbReference>
<dbReference type="PROSITE" id="PS51228">
    <property type="entry name" value="ACB_2"/>
    <property type="match status" value="1"/>
</dbReference>
<keyword evidence="4" id="KW-0675">Receptor</keyword>
<dbReference type="PROSITE" id="PS00880">
    <property type="entry name" value="ACB_1"/>
    <property type="match status" value="1"/>
</dbReference>
<dbReference type="PANTHER" id="PTHR23310:SF62">
    <property type="entry name" value="ACYL-COA BINDING PROTEIN 1, ISOFORM A"/>
    <property type="match status" value="1"/>
</dbReference>
<accession>A0A0L6UAS2</accession>
<dbReference type="OrthoDB" id="346910at2759"/>
<protein>
    <submittedName>
        <fullName evidence="4">Diazepam-binding inhibitor (GABA receptor modulator, acyl-CoA-binding protein)</fullName>
    </submittedName>
</protein>
<dbReference type="EMBL" id="LAVV01013749">
    <property type="protein sequence ID" value="KNZ45342.1"/>
    <property type="molecule type" value="Genomic_DNA"/>
</dbReference>
<dbReference type="InterPro" id="IPR000582">
    <property type="entry name" value="Acyl-CoA-binding_protein"/>
</dbReference>
<organism evidence="4 5">
    <name type="scientific">Puccinia sorghi</name>
    <dbReference type="NCBI Taxonomy" id="27349"/>
    <lineage>
        <taxon>Eukaryota</taxon>
        <taxon>Fungi</taxon>
        <taxon>Dikarya</taxon>
        <taxon>Basidiomycota</taxon>
        <taxon>Pucciniomycotina</taxon>
        <taxon>Pucciniomycetes</taxon>
        <taxon>Pucciniales</taxon>
        <taxon>Pucciniaceae</taxon>
        <taxon>Puccinia</taxon>
    </lineage>
</organism>
<feature type="domain" description="ACB" evidence="3">
    <location>
        <begin position="4"/>
        <end position="93"/>
    </location>
</feature>
<dbReference type="PANTHER" id="PTHR23310">
    <property type="entry name" value="ACYL-COA-BINDING PROTEIN, ACBP"/>
    <property type="match status" value="1"/>
</dbReference>
<comment type="similarity">
    <text evidence="1">Belongs to the ACBP family.</text>
</comment>
<evidence type="ECO:0000313" key="5">
    <source>
        <dbReference type="Proteomes" id="UP000037035"/>
    </source>
</evidence>
<dbReference type="InterPro" id="IPR022408">
    <property type="entry name" value="Acyl-CoA-binding_prot_CS"/>
</dbReference>
<dbReference type="FunFam" id="1.20.80.10:FF:000010">
    <property type="entry name" value="Acyl-CoA-binding domain-containing protein 5"/>
    <property type="match status" value="1"/>
</dbReference>
<name>A0A0L6UAS2_9BASI</name>
<reference evidence="4 5" key="1">
    <citation type="submission" date="2015-08" db="EMBL/GenBank/DDBJ databases">
        <title>Next Generation Sequencing and Analysis of the Genome of Puccinia sorghi L Schw, the Causal Agent of Maize Common Rust.</title>
        <authorList>
            <person name="Rochi L."/>
            <person name="Burguener G."/>
            <person name="Darino M."/>
            <person name="Turjanski A."/>
            <person name="Kreff E."/>
            <person name="Dieguez M.J."/>
            <person name="Sacco F."/>
        </authorList>
    </citation>
    <scope>NUCLEOTIDE SEQUENCE [LARGE SCALE GENOMIC DNA]</scope>
    <source>
        <strain evidence="4 5">RO10H11247</strain>
    </source>
</reference>
<keyword evidence="2" id="KW-0446">Lipid-binding</keyword>
<dbReference type="Pfam" id="PF00887">
    <property type="entry name" value="ACBP"/>
    <property type="match status" value="1"/>
</dbReference>
<dbReference type="SUPFAM" id="SSF47027">
    <property type="entry name" value="Acyl-CoA binding protein"/>
    <property type="match status" value="1"/>
</dbReference>
<evidence type="ECO:0000256" key="2">
    <source>
        <dbReference type="ARBA" id="ARBA00023121"/>
    </source>
</evidence>
<comment type="caution">
    <text evidence="4">The sequence shown here is derived from an EMBL/GenBank/DDBJ whole genome shotgun (WGS) entry which is preliminary data.</text>
</comment>